<dbReference type="SMART" id="SM00100">
    <property type="entry name" value="cNMP"/>
    <property type="match status" value="1"/>
</dbReference>
<protein>
    <submittedName>
        <fullName evidence="2">Cyclic nucleotide-binding domain-containing protein</fullName>
    </submittedName>
</protein>
<feature type="domain" description="Cyclic nucleotide-binding" evidence="1">
    <location>
        <begin position="13"/>
        <end position="114"/>
    </location>
</feature>
<evidence type="ECO:0000313" key="2">
    <source>
        <dbReference type="EMBL" id="MBK1876237.1"/>
    </source>
</evidence>
<sequence length="150" mass="16717">MKELSQLIADHPLFEGIPLEYTEALTSCAQEGEYGEGSFLTLSGSSAETFFIILEGTVSIQVQPPHNSPITILTLGEGDTLGWSWIFPPYAWHFDAHATSPTKVIAFDAESVREKCDQDHELGYKLMKRIAQVMLDRLVATRLQLLDLYG</sequence>
<dbReference type="PROSITE" id="PS50042">
    <property type="entry name" value="CNMP_BINDING_3"/>
    <property type="match status" value="1"/>
</dbReference>
<dbReference type="InterPro" id="IPR000595">
    <property type="entry name" value="cNMP-bd_dom"/>
</dbReference>
<name>A0A934RXL9_9BACT</name>
<dbReference type="InterPro" id="IPR018490">
    <property type="entry name" value="cNMP-bd_dom_sf"/>
</dbReference>
<comment type="caution">
    <text evidence="2">The sequence shown here is derived from an EMBL/GenBank/DDBJ whole genome shotgun (WGS) entry which is preliminary data.</text>
</comment>
<dbReference type="SUPFAM" id="SSF51206">
    <property type="entry name" value="cAMP-binding domain-like"/>
    <property type="match status" value="1"/>
</dbReference>
<dbReference type="InterPro" id="IPR014710">
    <property type="entry name" value="RmlC-like_jellyroll"/>
</dbReference>
<evidence type="ECO:0000313" key="3">
    <source>
        <dbReference type="Proteomes" id="UP000617628"/>
    </source>
</evidence>
<evidence type="ECO:0000259" key="1">
    <source>
        <dbReference type="PROSITE" id="PS50042"/>
    </source>
</evidence>
<dbReference type="RefSeq" id="WP_200354452.1">
    <property type="nucleotide sequence ID" value="NZ_JAENIL010000007.1"/>
</dbReference>
<gene>
    <name evidence="2" type="ORF">JIN87_05115</name>
</gene>
<reference evidence="2" key="1">
    <citation type="submission" date="2021-01" db="EMBL/GenBank/DDBJ databases">
        <title>Modified the classification status of verrucomicrobia.</title>
        <authorList>
            <person name="Feng X."/>
        </authorList>
    </citation>
    <scope>NUCLEOTIDE SEQUENCE</scope>
    <source>
        <strain evidence="2">KCTC 13126</strain>
    </source>
</reference>
<proteinExistence type="predicted"/>
<dbReference type="EMBL" id="JAENIL010000007">
    <property type="protein sequence ID" value="MBK1876237.1"/>
    <property type="molecule type" value="Genomic_DNA"/>
</dbReference>
<keyword evidence="3" id="KW-1185">Reference proteome</keyword>
<dbReference type="CDD" id="cd00038">
    <property type="entry name" value="CAP_ED"/>
    <property type="match status" value="1"/>
</dbReference>
<dbReference type="Pfam" id="PF00027">
    <property type="entry name" value="cNMP_binding"/>
    <property type="match status" value="1"/>
</dbReference>
<dbReference type="Gene3D" id="2.60.120.10">
    <property type="entry name" value="Jelly Rolls"/>
    <property type="match status" value="1"/>
</dbReference>
<accession>A0A934RXL9</accession>
<dbReference type="AlphaFoldDB" id="A0A934RXL9"/>
<organism evidence="2 3">
    <name type="scientific">Pelagicoccus mobilis</name>
    <dbReference type="NCBI Taxonomy" id="415221"/>
    <lineage>
        <taxon>Bacteria</taxon>
        <taxon>Pseudomonadati</taxon>
        <taxon>Verrucomicrobiota</taxon>
        <taxon>Opitutia</taxon>
        <taxon>Puniceicoccales</taxon>
        <taxon>Pelagicoccaceae</taxon>
        <taxon>Pelagicoccus</taxon>
    </lineage>
</organism>
<dbReference type="Proteomes" id="UP000617628">
    <property type="component" value="Unassembled WGS sequence"/>
</dbReference>